<name>A0AAW0AHC3_9AGAR</name>
<dbReference type="Proteomes" id="UP001362999">
    <property type="component" value="Unassembled WGS sequence"/>
</dbReference>
<feature type="compositionally biased region" description="Polar residues" evidence="1">
    <location>
        <begin position="381"/>
        <end position="392"/>
    </location>
</feature>
<proteinExistence type="predicted"/>
<protein>
    <submittedName>
        <fullName evidence="2">Uncharacterized protein</fullName>
    </submittedName>
</protein>
<feature type="region of interest" description="Disordered" evidence="1">
    <location>
        <begin position="361"/>
        <end position="394"/>
    </location>
</feature>
<evidence type="ECO:0000256" key="1">
    <source>
        <dbReference type="SAM" id="MobiDB-lite"/>
    </source>
</evidence>
<gene>
    <name evidence="2" type="ORF">R3P38DRAFT_3210667</name>
</gene>
<comment type="caution">
    <text evidence="2">The sequence shown here is derived from an EMBL/GenBank/DDBJ whole genome shotgun (WGS) entry which is preliminary data.</text>
</comment>
<accession>A0AAW0AHC3</accession>
<reference evidence="2 3" key="1">
    <citation type="journal article" date="2024" name="J Genomics">
        <title>Draft genome sequencing and assembly of Favolaschia claudopus CIRM-BRFM 2984 isolated from oak limbs.</title>
        <authorList>
            <person name="Navarro D."/>
            <person name="Drula E."/>
            <person name="Chaduli D."/>
            <person name="Cazenave R."/>
            <person name="Ahrendt S."/>
            <person name="Wang J."/>
            <person name="Lipzen A."/>
            <person name="Daum C."/>
            <person name="Barry K."/>
            <person name="Grigoriev I.V."/>
            <person name="Favel A."/>
            <person name="Rosso M.N."/>
            <person name="Martin F."/>
        </authorList>
    </citation>
    <scope>NUCLEOTIDE SEQUENCE [LARGE SCALE GENOMIC DNA]</scope>
    <source>
        <strain evidence="2 3">CIRM-BRFM 2984</strain>
    </source>
</reference>
<dbReference type="EMBL" id="JAWWNJ010000067">
    <property type="protein sequence ID" value="KAK7008450.1"/>
    <property type="molecule type" value="Genomic_DNA"/>
</dbReference>
<sequence>MSRPANPSTWSDPLRVFNVAISLASPTASQHLASCTRNLTFRLDNGNGPAIQKEERLDRPAKLRVRPTSVAVDTVIRNRVSYGQTHTPVSRLDSPFALEVHRVRAVCHLRCEKRNEGDDGLITGFAGLGRTQHQQNVTKSSLIHIIPAFHSFTSIFLILLTHSPPLQPHTHFPNEPRYGPYKYPRHRQLHHLPPTPHFDHLRLFFDVLPSSSIILVFPTSGPRHSHERQAEEDSDSAHAPLVTLLPPCLPRLWTVMPTTSRAGSGVSDAPNREGRTKPSINIVAVRATKLEEVERDREGDGLSAFQLTSVMPRTDPRTMESDVFSTAAPHSRISSDHSEYPSISAPLNVASPSSFSPYISSIPYPPRTSPTSIPTGDIDSSDSPSDNVRTVGSNSPLSFSSSILPSSITAPSSSSTLGCLGVLKITSLTSESSSDAVTSWDRAIRGGQEGRWRWRATTEVREGHIVIMGEV</sequence>
<keyword evidence="3" id="KW-1185">Reference proteome</keyword>
<dbReference type="AlphaFoldDB" id="A0AAW0AHC3"/>
<organism evidence="2 3">
    <name type="scientific">Favolaschia claudopus</name>
    <dbReference type="NCBI Taxonomy" id="2862362"/>
    <lineage>
        <taxon>Eukaryota</taxon>
        <taxon>Fungi</taxon>
        <taxon>Dikarya</taxon>
        <taxon>Basidiomycota</taxon>
        <taxon>Agaricomycotina</taxon>
        <taxon>Agaricomycetes</taxon>
        <taxon>Agaricomycetidae</taxon>
        <taxon>Agaricales</taxon>
        <taxon>Marasmiineae</taxon>
        <taxon>Mycenaceae</taxon>
        <taxon>Favolaschia</taxon>
    </lineage>
</organism>
<evidence type="ECO:0000313" key="3">
    <source>
        <dbReference type="Proteomes" id="UP001362999"/>
    </source>
</evidence>
<evidence type="ECO:0000313" key="2">
    <source>
        <dbReference type="EMBL" id="KAK7008450.1"/>
    </source>
</evidence>